<feature type="transmembrane region" description="Helical" evidence="7">
    <location>
        <begin position="131"/>
        <end position="156"/>
    </location>
</feature>
<keyword evidence="7" id="KW-1133">Transmembrane helix</keyword>
<keyword evidence="7" id="KW-0812">Transmembrane</keyword>
<feature type="transmembrane region" description="Helical" evidence="7">
    <location>
        <begin position="316"/>
        <end position="337"/>
    </location>
</feature>
<proteinExistence type="inferred from homology"/>
<organism evidence="9 10">
    <name type="scientific">Tritrichomonas musculus</name>
    <dbReference type="NCBI Taxonomy" id="1915356"/>
    <lineage>
        <taxon>Eukaryota</taxon>
        <taxon>Metamonada</taxon>
        <taxon>Parabasalia</taxon>
        <taxon>Tritrichomonadida</taxon>
        <taxon>Tritrichomonadidae</taxon>
        <taxon>Tritrichomonas</taxon>
    </lineage>
</organism>
<keyword evidence="3 6" id="KW-0378">Hydrolase</keyword>
<evidence type="ECO:0000313" key="9">
    <source>
        <dbReference type="EMBL" id="KAK8888174.1"/>
    </source>
</evidence>
<comment type="similarity">
    <text evidence="6">Belongs to the peptidase M48 family.</text>
</comment>
<keyword evidence="2" id="KW-0479">Metal-binding</keyword>
<feature type="transmembrane region" description="Helical" evidence="7">
    <location>
        <begin position="65"/>
        <end position="86"/>
    </location>
</feature>
<sequence>MFNFEIPLSLLPRLLIISPLVAFIIESIVLLVQYSHLSSSPDSNYHSITDYLVHVSEVNNLRFQILSNLLTLFTTLLTCVLFSKLWELSNNSIWIFIIIYDVFVLVIDQIPKVLLQEYFVNNSNISFYQIILNLLFSLINSVIGEIIVIGILNIIAKYSKLQPTEEDQAQQAQINQNQTINDNNENANAVNNHTRCSCCIGHFWLILMITFLVAVFLFNFFAVDIIMMDENNFTQIDNVTIAKSINALTDTIGFPYENVYMQIEASPNAFYTGIFDKKVIIIAQSLISLMDSVDQLCAVVAHELGHWSHKDMVKSFLFSLFLVVLVSLFFLFIQKIGLSGIGLGNQMPVVIVLICVTTLFMLPQLLLLYTSNIMARSFENNADCFAASLGLPIGEALTKLTESVYSEIESAEIYSILYENHPSLTKRLAHIQKCIAK</sequence>
<evidence type="ECO:0000256" key="7">
    <source>
        <dbReference type="SAM" id="Phobius"/>
    </source>
</evidence>
<evidence type="ECO:0000256" key="2">
    <source>
        <dbReference type="ARBA" id="ARBA00022723"/>
    </source>
</evidence>
<keyword evidence="7" id="KW-0472">Membrane</keyword>
<dbReference type="EMBL" id="JAPFFF010000006">
    <property type="protein sequence ID" value="KAK8888174.1"/>
    <property type="molecule type" value="Genomic_DNA"/>
</dbReference>
<dbReference type="PANTHER" id="PTHR10120">
    <property type="entry name" value="CAAX PRENYL PROTEASE 1"/>
    <property type="match status" value="1"/>
</dbReference>
<dbReference type="Pfam" id="PF01435">
    <property type="entry name" value="Peptidase_M48"/>
    <property type="match status" value="1"/>
</dbReference>
<evidence type="ECO:0000256" key="4">
    <source>
        <dbReference type="ARBA" id="ARBA00022833"/>
    </source>
</evidence>
<feature type="transmembrane region" description="Helical" evidence="7">
    <location>
        <begin position="203"/>
        <end position="223"/>
    </location>
</feature>
<evidence type="ECO:0000256" key="1">
    <source>
        <dbReference type="ARBA" id="ARBA00022670"/>
    </source>
</evidence>
<evidence type="ECO:0000256" key="3">
    <source>
        <dbReference type="ARBA" id="ARBA00022801"/>
    </source>
</evidence>
<reference evidence="9 10" key="1">
    <citation type="submission" date="2024-04" db="EMBL/GenBank/DDBJ databases">
        <title>Tritrichomonas musculus Genome.</title>
        <authorList>
            <person name="Alves-Ferreira E."/>
            <person name="Grigg M."/>
            <person name="Lorenzi H."/>
            <person name="Galac M."/>
        </authorList>
    </citation>
    <scope>NUCLEOTIDE SEQUENCE [LARGE SCALE GENOMIC DNA]</scope>
    <source>
        <strain evidence="9 10">EAF2021</strain>
    </source>
</reference>
<keyword evidence="5 6" id="KW-0482">Metalloprotease</keyword>
<dbReference type="InterPro" id="IPR001915">
    <property type="entry name" value="Peptidase_M48"/>
</dbReference>
<evidence type="ECO:0000256" key="6">
    <source>
        <dbReference type="RuleBase" id="RU003983"/>
    </source>
</evidence>
<accession>A0ABR2KAR9</accession>
<evidence type="ECO:0000256" key="5">
    <source>
        <dbReference type="ARBA" id="ARBA00023049"/>
    </source>
</evidence>
<comment type="caution">
    <text evidence="9">The sequence shown here is derived from an EMBL/GenBank/DDBJ whole genome shotgun (WGS) entry which is preliminary data.</text>
</comment>
<dbReference type="Gene3D" id="3.30.2010.10">
    <property type="entry name" value="Metalloproteases ('zincins'), catalytic domain"/>
    <property type="match status" value="1"/>
</dbReference>
<evidence type="ECO:0000259" key="8">
    <source>
        <dbReference type="Pfam" id="PF01435"/>
    </source>
</evidence>
<feature type="domain" description="Peptidase M48" evidence="8">
    <location>
        <begin position="240"/>
        <end position="433"/>
    </location>
</feature>
<gene>
    <name evidence="9" type="ORF">M9Y10_039238</name>
</gene>
<evidence type="ECO:0000313" key="10">
    <source>
        <dbReference type="Proteomes" id="UP001470230"/>
    </source>
</evidence>
<comment type="cofactor">
    <cofactor evidence="6">
        <name>Zn(2+)</name>
        <dbReference type="ChEBI" id="CHEBI:29105"/>
    </cofactor>
    <text evidence="6">Binds 1 zinc ion per subunit.</text>
</comment>
<dbReference type="Proteomes" id="UP001470230">
    <property type="component" value="Unassembled WGS sequence"/>
</dbReference>
<protein>
    <submittedName>
        <fullName evidence="9">Zinc metalloprotease</fullName>
    </submittedName>
</protein>
<dbReference type="GO" id="GO:0008237">
    <property type="term" value="F:metallopeptidase activity"/>
    <property type="evidence" value="ECO:0007669"/>
    <property type="project" value="UniProtKB-KW"/>
</dbReference>
<feature type="transmembrane region" description="Helical" evidence="7">
    <location>
        <begin position="12"/>
        <end position="32"/>
    </location>
</feature>
<feature type="transmembrane region" description="Helical" evidence="7">
    <location>
        <begin position="349"/>
        <end position="369"/>
    </location>
</feature>
<keyword evidence="1 6" id="KW-0645">Protease</keyword>
<name>A0ABR2KAR9_9EUKA</name>
<keyword evidence="4 6" id="KW-0862">Zinc</keyword>
<keyword evidence="10" id="KW-1185">Reference proteome</keyword>
<feature type="transmembrane region" description="Helical" evidence="7">
    <location>
        <begin position="92"/>
        <end position="110"/>
    </location>
</feature>